<feature type="domain" description="U-box" evidence="5">
    <location>
        <begin position="249"/>
        <end position="321"/>
    </location>
</feature>
<dbReference type="InterPro" id="IPR003613">
    <property type="entry name" value="Ubox_domain"/>
</dbReference>
<evidence type="ECO:0000256" key="3">
    <source>
        <dbReference type="ARBA" id="ARBA00022786"/>
    </source>
</evidence>
<organism evidence="6 7">
    <name type="scientific">Durio zibethinus</name>
    <name type="common">Durian</name>
    <dbReference type="NCBI Taxonomy" id="66656"/>
    <lineage>
        <taxon>Eukaryota</taxon>
        <taxon>Viridiplantae</taxon>
        <taxon>Streptophyta</taxon>
        <taxon>Embryophyta</taxon>
        <taxon>Tracheophyta</taxon>
        <taxon>Spermatophyta</taxon>
        <taxon>Magnoliopsida</taxon>
        <taxon>eudicotyledons</taxon>
        <taxon>Gunneridae</taxon>
        <taxon>Pentapetalae</taxon>
        <taxon>rosids</taxon>
        <taxon>malvids</taxon>
        <taxon>Malvales</taxon>
        <taxon>Malvaceae</taxon>
        <taxon>Helicteroideae</taxon>
        <taxon>Durio</taxon>
    </lineage>
</organism>
<gene>
    <name evidence="7" type="primary">LOC111296884</name>
</gene>
<dbReference type="PANTHER" id="PTHR33644">
    <property type="entry name" value="U-BOX DOMAIN-CONTAINING PROTEIN 62-RELATED"/>
    <property type="match status" value="1"/>
</dbReference>
<dbReference type="Proteomes" id="UP000515121">
    <property type="component" value="Unplaced"/>
</dbReference>
<keyword evidence="6" id="KW-1185">Reference proteome</keyword>
<name>A0A6P5Z2W5_DURZI</name>
<evidence type="ECO:0000256" key="2">
    <source>
        <dbReference type="ARBA" id="ARBA00022679"/>
    </source>
</evidence>
<dbReference type="SUPFAM" id="SSF57850">
    <property type="entry name" value="RING/U-box"/>
    <property type="match status" value="1"/>
</dbReference>
<dbReference type="GO" id="GO:0004842">
    <property type="term" value="F:ubiquitin-protein transferase activity"/>
    <property type="evidence" value="ECO:0007669"/>
    <property type="project" value="InterPro"/>
</dbReference>
<comment type="pathway">
    <text evidence="1">Protein modification; protein ubiquitination.</text>
</comment>
<protein>
    <submittedName>
        <fullName evidence="7">U-box domain-containing protein 62-like</fullName>
    </submittedName>
</protein>
<feature type="compositionally biased region" description="Low complexity" evidence="4">
    <location>
        <begin position="125"/>
        <end position="138"/>
    </location>
</feature>
<dbReference type="GO" id="GO:0016567">
    <property type="term" value="P:protein ubiquitination"/>
    <property type="evidence" value="ECO:0007669"/>
    <property type="project" value="UniProtKB-UniPathway"/>
</dbReference>
<evidence type="ECO:0000313" key="6">
    <source>
        <dbReference type="Proteomes" id="UP000515121"/>
    </source>
</evidence>
<dbReference type="InterPro" id="IPR057649">
    <property type="entry name" value="PUB62-63_C"/>
</dbReference>
<accession>A0A6P5Z2W5</accession>
<dbReference type="OrthoDB" id="667871at2759"/>
<dbReference type="Gene3D" id="3.30.40.10">
    <property type="entry name" value="Zinc/RING finger domain, C3HC4 (zinc finger)"/>
    <property type="match status" value="1"/>
</dbReference>
<keyword evidence="2" id="KW-0808">Transferase</keyword>
<dbReference type="KEGG" id="dzi:111296884"/>
<feature type="compositionally biased region" description="Acidic residues" evidence="4">
    <location>
        <begin position="98"/>
        <end position="124"/>
    </location>
</feature>
<reference evidence="7" key="1">
    <citation type="submission" date="2025-08" db="UniProtKB">
        <authorList>
            <consortium name="RefSeq"/>
        </authorList>
    </citation>
    <scope>IDENTIFICATION</scope>
    <source>
        <tissue evidence="7">Fruit stalk</tissue>
    </source>
</reference>
<evidence type="ECO:0000256" key="4">
    <source>
        <dbReference type="SAM" id="MobiDB-lite"/>
    </source>
</evidence>
<evidence type="ECO:0000256" key="1">
    <source>
        <dbReference type="ARBA" id="ARBA00004906"/>
    </source>
</evidence>
<dbReference type="InterPro" id="IPR013083">
    <property type="entry name" value="Znf_RING/FYVE/PHD"/>
</dbReference>
<keyword evidence="3" id="KW-0833">Ubl conjugation pathway</keyword>
<proteinExistence type="predicted"/>
<dbReference type="PANTHER" id="PTHR33644:SF5">
    <property type="entry name" value="U-BOX DOMAIN-CONTAINING PROTEIN 62"/>
    <property type="match status" value="1"/>
</dbReference>
<dbReference type="RefSeq" id="XP_022747093.1">
    <property type="nucleotide sequence ID" value="XM_022891358.1"/>
</dbReference>
<feature type="region of interest" description="Disordered" evidence="4">
    <location>
        <begin position="70"/>
        <end position="154"/>
    </location>
</feature>
<dbReference type="UniPathway" id="UPA00143"/>
<sequence>MSSDEISLQNGLNVFQDDPIRAFNCGPATTARPCPKTRELTGFIDDKMFSFPPSQTPEFRSSNIYSTAAAVSTDHRDPPHHRHRNWGNSAVGGSTNSGDDESDGNDVDEEEDEDDDADDDDGDENNNNHNNKNNSGNETVNNASGNPEKMGNGKAKLSFAGGSCRELVVKEGGSCVGQGVRQSNNYPNAVTIADPDGDIYYTQYLQGGEGSGGSGGGNGQKDIVVENGGGGCGFSGRKDVSFSSESGDSLRVILSDPFTGSLMDDAMILPCGHSFGAGGIQHVLRMKACYTCSQSVSEELVAPNLSLRAAVQAFRREEELQFYRSPKRRRERFDQDKSSYGESNIMDPSRGRGVQFPFAVTDRVIIKGNKRTPQRFVGREAVVTTQCLNGWYVVKTLDNAESVKLQYRSLAKVADDPSSKPMSSKIGADWL</sequence>
<dbReference type="Pfam" id="PF23112">
    <property type="entry name" value="PUB62-63_C"/>
    <property type="match status" value="1"/>
</dbReference>
<evidence type="ECO:0000313" key="7">
    <source>
        <dbReference type="RefSeq" id="XP_022747093.1"/>
    </source>
</evidence>
<dbReference type="GeneID" id="111296884"/>
<evidence type="ECO:0000259" key="5">
    <source>
        <dbReference type="PROSITE" id="PS51698"/>
    </source>
</evidence>
<dbReference type="AlphaFoldDB" id="A0A6P5Z2W5"/>
<dbReference type="PROSITE" id="PS51698">
    <property type="entry name" value="U_BOX"/>
    <property type="match status" value="1"/>
</dbReference>